<dbReference type="PROSITE" id="PS00107">
    <property type="entry name" value="PROTEIN_KINASE_ATP"/>
    <property type="match status" value="1"/>
</dbReference>
<dbReference type="PANTHER" id="PTHR44167">
    <property type="entry name" value="OVARIAN-SPECIFIC SERINE/THREONINE-PROTEIN KINASE LOK-RELATED"/>
    <property type="match status" value="1"/>
</dbReference>
<dbReference type="InterPro" id="IPR000719">
    <property type="entry name" value="Prot_kinase_dom"/>
</dbReference>
<feature type="binding site" evidence="1">
    <location>
        <position position="56"/>
    </location>
    <ligand>
        <name>ATP</name>
        <dbReference type="ChEBI" id="CHEBI:30616"/>
    </ligand>
</feature>
<keyword evidence="1" id="KW-0547">Nucleotide-binding</keyword>
<dbReference type="SUPFAM" id="SSF56112">
    <property type="entry name" value="Protein kinase-like (PK-like)"/>
    <property type="match status" value="1"/>
</dbReference>
<feature type="domain" description="Protein kinase" evidence="2">
    <location>
        <begin position="27"/>
        <end position="280"/>
    </location>
</feature>
<dbReference type="Gene3D" id="3.30.200.20">
    <property type="entry name" value="Phosphorylase Kinase, domain 1"/>
    <property type="match status" value="1"/>
</dbReference>
<dbReference type="Gene3D" id="1.10.510.10">
    <property type="entry name" value="Transferase(Phosphotransferase) domain 1"/>
    <property type="match status" value="1"/>
</dbReference>
<dbReference type="Pfam" id="PF00069">
    <property type="entry name" value="Pkinase"/>
    <property type="match status" value="1"/>
</dbReference>
<dbReference type="CDD" id="cd00180">
    <property type="entry name" value="PKc"/>
    <property type="match status" value="1"/>
</dbReference>
<reference evidence="3 4" key="1">
    <citation type="submission" date="2017-06" db="EMBL/GenBank/DDBJ databases">
        <title>Comparative genomic analysis of Ambrosia Fusariam Clade fungi.</title>
        <authorList>
            <person name="Stajich J.E."/>
            <person name="Carrillo J."/>
            <person name="Kijimoto T."/>
            <person name="Eskalen A."/>
            <person name="O'Donnell K."/>
            <person name="Kasson M."/>
        </authorList>
    </citation>
    <scope>NUCLEOTIDE SEQUENCE [LARGE SCALE GENOMIC DNA]</scope>
    <source>
        <strain evidence="3">UCR3666</strain>
    </source>
</reference>
<dbReference type="InterPro" id="IPR011009">
    <property type="entry name" value="Kinase-like_dom_sf"/>
</dbReference>
<protein>
    <recommendedName>
        <fullName evidence="2">Protein kinase domain-containing protein</fullName>
    </recommendedName>
</protein>
<dbReference type="Proteomes" id="UP000277212">
    <property type="component" value="Unassembled WGS sequence"/>
</dbReference>
<dbReference type="PROSITE" id="PS50011">
    <property type="entry name" value="PROTEIN_KINASE_DOM"/>
    <property type="match status" value="1"/>
</dbReference>
<dbReference type="GO" id="GO:0005524">
    <property type="term" value="F:ATP binding"/>
    <property type="evidence" value="ECO:0007669"/>
    <property type="project" value="UniProtKB-UniRule"/>
</dbReference>
<name>A0A3M2S330_9HYPO</name>
<dbReference type="InterPro" id="IPR017441">
    <property type="entry name" value="Protein_kinase_ATP_BS"/>
</dbReference>
<dbReference type="GO" id="GO:0005737">
    <property type="term" value="C:cytoplasm"/>
    <property type="evidence" value="ECO:0007669"/>
    <property type="project" value="TreeGrafter"/>
</dbReference>
<dbReference type="PANTHER" id="PTHR44167:SF24">
    <property type="entry name" value="SERINE_THREONINE-PROTEIN KINASE CHK2"/>
    <property type="match status" value="1"/>
</dbReference>
<gene>
    <name evidence="3" type="ORF">CDV36_008453</name>
</gene>
<comment type="caution">
    <text evidence="3">The sequence shown here is derived from an EMBL/GenBank/DDBJ whole genome shotgun (WGS) entry which is preliminary data.</text>
</comment>
<dbReference type="GO" id="GO:0044773">
    <property type="term" value="P:mitotic DNA damage checkpoint signaling"/>
    <property type="evidence" value="ECO:0007669"/>
    <property type="project" value="TreeGrafter"/>
</dbReference>
<evidence type="ECO:0000313" key="4">
    <source>
        <dbReference type="Proteomes" id="UP000277212"/>
    </source>
</evidence>
<dbReference type="GO" id="GO:0004674">
    <property type="term" value="F:protein serine/threonine kinase activity"/>
    <property type="evidence" value="ECO:0007669"/>
    <property type="project" value="TreeGrafter"/>
</dbReference>
<evidence type="ECO:0000313" key="3">
    <source>
        <dbReference type="EMBL" id="RMJ11924.1"/>
    </source>
</evidence>
<dbReference type="STRING" id="2010991.A0A3M2S330"/>
<proteinExistence type="predicted"/>
<evidence type="ECO:0000256" key="1">
    <source>
        <dbReference type="PROSITE-ProRule" id="PRU10141"/>
    </source>
</evidence>
<organism evidence="3 4">
    <name type="scientific">Fusarium kuroshium</name>
    <dbReference type="NCBI Taxonomy" id="2010991"/>
    <lineage>
        <taxon>Eukaryota</taxon>
        <taxon>Fungi</taxon>
        <taxon>Dikarya</taxon>
        <taxon>Ascomycota</taxon>
        <taxon>Pezizomycotina</taxon>
        <taxon>Sordariomycetes</taxon>
        <taxon>Hypocreomycetidae</taxon>
        <taxon>Hypocreales</taxon>
        <taxon>Nectriaceae</taxon>
        <taxon>Fusarium</taxon>
        <taxon>Fusarium solani species complex</taxon>
    </lineage>
</organism>
<dbReference type="OrthoDB" id="10252171at2759"/>
<dbReference type="GO" id="GO:0005634">
    <property type="term" value="C:nucleus"/>
    <property type="evidence" value="ECO:0007669"/>
    <property type="project" value="TreeGrafter"/>
</dbReference>
<accession>A0A3M2S330</accession>
<dbReference type="AlphaFoldDB" id="A0A3M2S330"/>
<dbReference type="EMBL" id="NKUJ01000152">
    <property type="protein sequence ID" value="RMJ11924.1"/>
    <property type="molecule type" value="Genomic_DNA"/>
</dbReference>
<keyword evidence="4" id="KW-1185">Reference proteome</keyword>
<evidence type="ECO:0000259" key="2">
    <source>
        <dbReference type="PROSITE" id="PS50011"/>
    </source>
</evidence>
<keyword evidence="1" id="KW-0067">ATP-binding</keyword>
<sequence>MSSLGVWDSEDVEQSRVRNRDFPGGPYIRGTLLGQGGFACVYKVLRQRDRGVFAGKTSPNAVTNLRREASVLRNLNHEHIVKYIDYYEDADYPSANVLVLELCPHGNLQTLINDYTYGVPQKKTLEVMLQLSRALRYLHGQGRYHGDFKPRNVLVRSWDPVNVAMADCADVKRVININSRDKPHGTKSYWSPYVFRHNRHAGTSDDIWALGVSLLAMMSQSPRFVKKEERMYPRQCHTHAQNLVELNPTHEIVGLANRMLEWNPKARVTADELVEVIPDMLSKVEREEYETGMAKRMELKIPEGFEPIVFW</sequence>